<dbReference type="RefSeq" id="WP_353541808.1">
    <property type="nucleotide sequence ID" value="NZ_BAABRN010000014.1"/>
</dbReference>
<evidence type="ECO:0000313" key="5">
    <source>
        <dbReference type="Proteomes" id="UP001458946"/>
    </source>
</evidence>
<evidence type="ECO:0000313" key="4">
    <source>
        <dbReference type="EMBL" id="GAA5501834.1"/>
    </source>
</evidence>
<comment type="caution">
    <text evidence="4">The sequence shown here is derived from an EMBL/GenBank/DDBJ whole genome shotgun (WGS) entry which is preliminary data.</text>
</comment>
<evidence type="ECO:0000259" key="3">
    <source>
        <dbReference type="PROSITE" id="PS51186"/>
    </source>
</evidence>
<protein>
    <submittedName>
        <fullName evidence="4">N-acetyltransferase Eis</fullName>
    </submittedName>
</protein>
<reference evidence="4 5" key="1">
    <citation type="submission" date="2024-02" db="EMBL/GenBank/DDBJ databases">
        <title>Deinococcus xinjiangensis NBRC 107630.</title>
        <authorList>
            <person name="Ichikawa N."/>
            <person name="Katano-Makiyama Y."/>
            <person name="Hidaka K."/>
        </authorList>
    </citation>
    <scope>NUCLEOTIDE SEQUENCE [LARGE SCALE GENOMIC DNA]</scope>
    <source>
        <strain evidence="4 5">NBRC 107630</strain>
    </source>
</reference>
<dbReference type="Gene3D" id="3.40.630.30">
    <property type="match status" value="1"/>
</dbReference>
<dbReference type="CDD" id="cd04301">
    <property type="entry name" value="NAT_SF"/>
    <property type="match status" value="1"/>
</dbReference>
<dbReference type="PANTHER" id="PTHR43877">
    <property type="entry name" value="AMINOALKYLPHOSPHONATE N-ACETYLTRANSFERASE-RELATED-RELATED"/>
    <property type="match status" value="1"/>
</dbReference>
<proteinExistence type="predicted"/>
<dbReference type="Proteomes" id="UP001458946">
    <property type="component" value="Unassembled WGS sequence"/>
</dbReference>
<dbReference type="InterPro" id="IPR016181">
    <property type="entry name" value="Acyl_CoA_acyltransferase"/>
</dbReference>
<feature type="domain" description="N-acetyltransferase" evidence="3">
    <location>
        <begin position="7"/>
        <end position="165"/>
    </location>
</feature>
<keyword evidence="1" id="KW-0808">Transferase</keyword>
<gene>
    <name evidence="4" type="primary">eis</name>
    <name evidence="4" type="ORF">Dxin01_01573</name>
</gene>
<organism evidence="4 5">
    <name type="scientific">Deinococcus xinjiangensis</name>
    <dbReference type="NCBI Taxonomy" id="457454"/>
    <lineage>
        <taxon>Bacteria</taxon>
        <taxon>Thermotogati</taxon>
        <taxon>Deinococcota</taxon>
        <taxon>Deinococci</taxon>
        <taxon>Deinococcales</taxon>
        <taxon>Deinococcaceae</taxon>
        <taxon>Deinococcus</taxon>
    </lineage>
</organism>
<sequence length="165" mass="18180">MTLPTGYTLRRALPADAALIQAQRDAMFTDMGAEQAGLGRAHSGSLVWHRRMLESGSYTGFLLEYAGEVVAGAGLLWQDLPPNPDTTLSQRAYVMNVYVQPQHRGKALARHLMDAVLDECKARGIRIVTLTASDAGRPTYERMGFRPQAELKLLLEDVQVQEGKP</sequence>
<dbReference type="SUPFAM" id="SSF55729">
    <property type="entry name" value="Acyl-CoA N-acyltransferases (Nat)"/>
    <property type="match status" value="1"/>
</dbReference>
<evidence type="ECO:0000256" key="1">
    <source>
        <dbReference type="ARBA" id="ARBA00022679"/>
    </source>
</evidence>
<evidence type="ECO:0000256" key="2">
    <source>
        <dbReference type="ARBA" id="ARBA00023315"/>
    </source>
</evidence>
<dbReference type="EMBL" id="BAABRN010000014">
    <property type="protein sequence ID" value="GAA5501834.1"/>
    <property type="molecule type" value="Genomic_DNA"/>
</dbReference>
<dbReference type="InterPro" id="IPR050832">
    <property type="entry name" value="Bact_Acetyltransf"/>
</dbReference>
<name>A0ABP9V960_9DEIO</name>
<keyword evidence="2" id="KW-0012">Acyltransferase</keyword>
<accession>A0ABP9V960</accession>
<dbReference type="PROSITE" id="PS51186">
    <property type="entry name" value="GNAT"/>
    <property type="match status" value="1"/>
</dbReference>
<dbReference type="Pfam" id="PF13673">
    <property type="entry name" value="Acetyltransf_10"/>
    <property type="match status" value="1"/>
</dbReference>
<keyword evidence="5" id="KW-1185">Reference proteome</keyword>
<dbReference type="InterPro" id="IPR000182">
    <property type="entry name" value="GNAT_dom"/>
</dbReference>